<sequence length="269" mass="27908">MLVTAPSLALTVFRAAPKSGDATGAQAEMEKEKKSAENELTHLNALNASFFARLARRPDLAITQTVLNGVFCVRFAVGAARTSHFWLFVDTAKLRRCNPEMSNTTTPALVLKVHPIALIGGFGGKGGRATGLEGKGGLGGKGQGNILPAAVVFGLGARKLAAAGGIGGEGGEGKTAGEGGVGGGNEVQQDKWDFGDTTAVAIIGLKKFCQDHHLQDAYKCLHDYGISTANALFELDDEDILALKNSGLKGGHKAGLQQALKTLVAQSKK</sequence>
<protein>
    <submittedName>
        <fullName evidence="1">Uncharacterized protein</fullName>
    </submittedName>
</protein>
<gene>
    <name evidence="1" type="ORF">B0H16DRAFT_1855814</name>
</gene>
<dbReference type="AlphaFoldDB" id="A0AAD7INY4"/>
<dbReference type="Proteomes" id="UP001215598">
    <property type="component" value="Unassembled WGS sequence"/>
</dbReference>
<dbReference type="Gene3D" id="3.90.1150.10">
    <property type="entry name" value="Aspartate Aminotransferase, domain 1"/>
    <property type="match status" value="1"/>
</dbReference>
<organism evidence="1 2">
    <name type="scientific">Mycena metata</name>
    <dbReference type="NCBI Taxonomy" id="1033252"/>
    <lineage>
        <taxon>Eukaryota</taxon>
        <taxon>Fungi</taxon>
        <taxon>Dikarya</taxon>
        <taxon>Basidiomycota</taxon>
        <taxon>Agaricomycotina</taxon>
        <taxon>Agaricomycetes</taxon>
        <taxon>Agaricomycetidae</taxon>
        <taxon>Agaricales</taxon>
        <taxon>Marasmiineae</taxon>
        <taxon>Mycenaceae</taxon>
        <taxon>Mycena</taxon>
    </lineage>
</organism>
<reference evidence="1" key="1">
    <citation type="submission" date="2023-03" db="EMBL/GenBank/DDBJ databases">
        <title>Massive genome expansion in bonnet fungi (Mycena s.s.) driven by repeated elements and novel gene families across ecological guilds.</title>
        <authorList>
            <consortium name="Lawrence Berkeley National Laboratory"/>
            <person name="Harder C.B."/>
            <person name="Miyauchi S."/>
            <person name="Viragh M."/>
            <person name="Kuo A."/>
            <person name="Thoen E."/>
            <person name="Andreopoulos B."/>
            <person name="Lu D."/>
            <person name="Skrede I."/>
            <person name="Drula E."/>
            <person name="Henrissat B."/>
            <person name="Morin E."/>
            <person name="Kohler A."/>
            <person name="Barry K."/>
            <person name="LaButti K."/>
            <person name="Morin E."/>
            <person name="Salamov A."/>
            <person name="Lipzen A."/>
            <person name="Mereny Z."/>
            <person name="Hegedus B."/>
            <person name="Baldrian P."/>
            <person name="Stursova M."/>
            <person name="Weitz H."/>
            <person name="Taylor A."/>
            <person name="Grigoriev I.V."/>
            <person name="Nagy L.G."/>
            <person name="Martin F."/>
            <person name="Kauserud H."/>
        </authorList>
    </citation>
    <scope>NUCLEOTIDE SEQUENCE</scope>
    <source>
        <strain evidence="1">CBHHK182m</strain>
    </source>
</reference>
<name>A0AAD7INY4_9AGAR</name>
<proteinExistence type="predicted"/>
<evidence type="ECO:0000313" key="1">
    <source>
        <dbReference type="EMBL" id="KAJ7745685.1"/>
    </source>
</evidence>
<comment type="caution">
    <text evidence="1">The sequence shown here is derived from an EMBL/GenBank/DDBJ whole genome shotgun (WGS) entry which is preliminary data.</text>
</comment>
<dbReference type="EMBL" id="JARKIB010000082">
    <property type="protein sequence ID" value="KAJ7745685.1"/>
    <property type="molecule type" value="Genomic_DNA"/>
</dbReference>
<evidence type="ECO:0000313" key="2">
    <source>
        <dbReference type="Proteomes" id="UP001215598"/>
    </source>
</evidence>
<keyword evidence="2" id="KW-1185">Reference proteome</keyword>
<accession>A0AAD7INY4</accession>
<dbReference type="InterPro" id="IPR015422">
    <property type="entry name" value="PyrdxlP-dep_Trfase_small"/>
</dbReference>